<feature type="region of interest" description="Disordered" evidence="1">
    <location>
        <begin position="206"/>
        <end position="235"/>
    </location>
</feature>
<evidence type="ECO:0000313" key="3">
    <source>
        <dbReference type="EMBL" id="UMM37701.1"/>
    </source>
</evidence>
<keyword evidence="4" id="KW-1185">Reference proteome</keyword>
<organism evidence="3 4">
    <name type="scientific">Caenorhabditis briggsae</name>
    <dbReference type="NCBI Taxonomy" id="6238"/>
    <lineage>
        <taxon>Eukaryota</taxon>
        <taxon>Metazoa</taxon>
        <taxon>Ecdysozoa</taxon>
        <taxon>Nematoda</taxon>
        <taxon>Chromadorea</taxon>
        <taxon>Rhabditida</taxon>
        <taxon>Rhabditina</taxon>
        <taxon>Rhabditomorpha</taxon>
        <taxon>Rhabditoidea</taxon>
        <taxon>Rhabditidae</taxon>
        <taxon>Peloderinae</taxon>
        <taxon>Caenorhabditis</taxon>
    </lineage>
</organism>
<sequence length="426" mass="48298">MTLDISDAIRFISDRLGDYDKPENLNKWAEKAVKELRFGSLRNTKSMRSSVQNYLHRIEKLGGFSLMEKLQLVFIFSRPVSDGFVKLLKEAKFQIEQDSKKRIRRFSTEDGSIVRFSDHHPGVKYFEGVLCLNNPMQKKANNDKMAREKEHNQQKMEYDNTDSEVPLITEQPVVEHELDDFGEGAFNGHINYEELDAQEFFYPGFTQTPESKPPVRVQKRRQSSSSDMVKRVKTEQIVSEATSSEYIATSSNQKASVQTPPLKAAPAKSVKVSTTSATEEATPTGITPDEPKVDVVYLVTHIETIAMYYDLDNLEKKASLAIGKMEGSGEKKTLSVKKFNSLIDSLLICIEENRIRRNETSIPLKSILKHLQLYLIRPLGSEKAFESICQKIQEIGDNNDDGVPPNLISESLAYLLIAIGFYNQLE</sequence>
<evidence type="ECO:0000256" key="1">
    <source>
        <dbReference type="SAM" id="MobiDB-lite"/>
    </source>
</evidence>
<dbReference type="AlphaFoldDB" id="A0AAE9F7V3"/>
<dbReference type="PANTHER" id="PTHR23362">
    <property type="entry name" value="L-PLASTIN-RELATED"/>
    <property type="match status" value="1"/>
</dbReference>
<dbReference type="EMBL" id="CP092624">
    <property type="protein sequence ID" value="UMM37701.1"/>
    <property type="molecule type" value="Genomic_DNA"/>
</dbReference>
<dbReference type="Proteomes" id="UP000829354">
    <property type="component" value="Chromosome V"/>
</dbReference>
<feature type="compositionally biased region" description="Low complexity" evidence="1">
    <location>
        <begin position="273"/>
        <end position="282"/>
    </location>
</feature>
<evidence type="ECO:0000313" key="4">
    <source>
        <dbReference type="Proteomes" id="UP000829354"/>
    </source>
</evidence>
<feature type="domain" description="SPK" evidence="2">
    <location>
        <begin position="9"/>
        <end position="113"/>
    </location>
</feature>
<proteinExistence type="predicted"/>
<dbReference type="Pfam" id="PF04435">
    <property type="entry name" value="SPK"/>
    <property type="match status" value="1"/>
</dbReference>
<reference evidence="3 4" key="1">
    <citation type="submission" date="2022-04" db="EMBL/GenBank/DDBJ databases">
        <title>Chromosome-level reference genomes for two strains of Caenorhabditis briggsae: an improved platform for comparative genomics.</title>
        <authorList>
            <person name="Stevens L."/>
            <person name="Andersen E."/>
        </authorList>
    </citation>
    <scope>NUCLEOTIDE SEQUENCE [LARGE SCALE GENOMIC DNA]</scope>
    <source>
        <strain evidence="3">VX34</strain>
        <tissue evidence="3">Whole-organism</tissue>
    </source>
</reference>
<dbReference type="InterPro" id="IPR053315">
    <property type="entry name" value="Peptidase_C14A"/>
</dbReference>
<dbReference type="PANTHER" id="PTHR23362:SF0">
    <property type="entry name" value="CALPONIN-HOMOLOGY (CH) DOMAIN-CONTAINING PROTEIN-RELATED"/>
    <property type="match status" value="1"/>
</dbReference>
<name>A0AAE9F7V3_CAEBR</name>
<gene>
    <name evidence="3" type="ORF">L5515_009381</name>
</gene>
<feature type="compositionally biased region" description="Polar residues" evidence="1">
    <location>
        <begin position="248"/>
        <end position="259"/>
    </location>
</feature>
<protein>
    <recommendedName>
        <fullName evidence="2">SPK domain-containing protein</fullName>
    </recommendedName>
</protein>
<feature type="region of interest" description="Disordered" evidence="1">
    <location>
        <begin position="248"/>
        <end position="286"/>
    </location>
</feature>
<evidence type="ECO:0000259" key="2">
    <source>
        <dbReference type="Pfam" id="PF04435"/>
    </source>
</evidence>
<dbReference type="InterPro" id="IPR006570">
    <property type="entry name" value="SPK_dom"/>
</dbReference>
<accession>A0AAE9F7V3</accession>